<comment type="caution">
    <text evidence="3">The sequence shown here is derived from an EMBL/GenBank/DDBJ whole genome shotgun (WGS) entry which is preliminary data.</text>
</comment>
<dbReference type="InterPro" id="IPR013087">
    <property type="entry name" value="Znf_C2H2_type"/>
</dbReference>
<dbReference type="AlphaFoldDB" id="A0AAE0MGR0"/>
<evidence type="ECO:0000259" key="2">
    <source>
        <dbReference type="SMART" id="SM00355"/>
    </source>
</evidence>
<feature type="compositionally biased region" description="Polar residues" evidence="1">
    <location>
        <begin position="346"/>
        <end position="360"/>
    </location>
</feature>
<feature type="region of interest" description="Disordered" evidence="1">
    <location>
        <begin position="405"/>
        <end position="429"/>
    </location>
</feature>
<evidence type="ECO:0000313" key="4">
    <source>
        <dbReference type="Proteomes" id="UP001286456"/>
    </source>
</evidence>
<feature type="compositionally biased region" description="Low complexity" evidence="1">
    <location>
        <begin position="110"/>
        <end position="120"/>
    </location>
</feature>
<proteinExistence type="predicted"/>
<dbReference type="GO" id="GO:0006357">
    <property type="term" value="P:regulation of transcription by RNA polymerase II"/>
    <property type="evidence" value="ECO:0007669"/>
    <property type="project" value="TreeGrafter"/>
</dbReference>
<evidence type="ECO:0000313" key="3">
    <source>
        <dbReference type="EMBL" id="KAK3331966.1"/>
    </source>
</evidence>
<name>A0AAE0MGR0_9PEZI</name>
<gene>
    <name evidence="3" type="ORF">B0T19DRAFT_90081</name>
</gene>
<dbReference type="InterPro" id="IPR036236">
    <property type="entry name" value="Znf_C2H2_sf"/>
</dbReference>
<feature type="domain" description="C2H2-type" evidence="2">
    <location>
        <begin position="479"/>
        <end position="508"/>
    </location>
</feature>
<protein>
    <recommendedName>
        <fullName evidence="2">C2H2-type domain-containing protein</fullName>
    </recommendedName>
</protein>
<feature type="compositionally biased region" description="Polar residues" evidence="1">
    <location>
        <begin position="1"/>
        <end position="11"/>
    </location>
</feature>
<sequence length="571" mass="61261">MSTTAAPNLTHVSDHYDPDEVLPRNSPCLQPIRPKLHLSPSPEPVVPDPTVSPPPSFGTKKSNRRMKVKPSQGDAVLVKSLDGGRQPEIAIEAGRHPLPSDTEGEDHPCSSDSDSDSSSDGGIVPRALHIGGRRGKGKGNGGGRARGWEVDVDMGVGVSVDVDLDVDVKDRVRKDGPERKGLPSDPVGDTAMGGLGLDFKSLAAGALGLMVDDPTAQPELVTAESTTRVIDKFDVPEKIRLGLVPPAKTTKREEHGRDGWSLPVTALSPFSPRSICSPQEQVAILAHPRMEMRSPPSGISPSSHSEGLPPIQLLGSPRSETNGQTGQTSLPSLKSTLGDINQLAQNATKEQSRGSQSTFPQSPPGTLPRLPMMHASPPVSPADPFRSANPNPYYYQMSSLHRSPVDYTSSATETPGSDHSVASSTPATSASIADRMSIDGLTNHQGTYVCKFDGCSAAPFQTQYLLNSHANVHSSARPHYCPMAGCPRSEGGKGFKRKNEMIRHGLVHDSPGYVCPFCPDREHKYPRPDNLQRHVRVHHVDKDKDDPALRDVLAQRPDGPSRGRRRRGGPN</sequence>
<keyword evidence="4" id="KW-1185">Reference proteome</keyword>
<reference evidence="3" key="1">
    <citation type="journal article" date="2023" name="Mol. Phylogenet. Evol.">
        <title>Genome-scale phylogeny and comparative genomics of the fungal order Sordariales.</title>
        <authorList>
            <person name="Hensen N."/>
            <person name="Bonometti L."/>
            <person name="Westerberg I."/>
            <person name="Brannstrom I.O."/>
            <person name="Guillou S."/>
            <person name="Cros-Aarteil S."/>
            <person name="Calhoun S."/>
            <person name="Haridas S."/>
            <person name="Kuo A."/>
            <person name="Mondo S."/>
            <person name="Pangilinan J."/>
            <person name="Riley R."/>
            <person name="LaButti K."/>
            <person name="Andreopoulos B."/>
            <person name="Lipzen A."/>
            <person name="Chen C."/>
            <person name="Yan M."/>
            <person name="Daum C."/>
            <person name="Ng V."/>
            <person name="Clum A."/>
            <person name="Steindorff A."/>
            <person name="Ohm R.A."/>
            <person name="Martin F."/>
            <person name="Silar P."/>
            <person name="Natvig D.O."/>
            <person name="Lalanne C."/>
            <person name="Gautier V."/>
            <person name="Ament-Velasquez S.L."/>
            <person name="Kruys A."/>
            <person name="Hutchinson M.I."/>
            <person name="Powell A.J."/>
            <person name="Barry K."/>
            <person name="Miller A.N."/>
            <person name="Grigoriev I.V."/>
            <person name="Debuchy R."/>
            <person name="Gladieux P."/>
            <person name="Hiltunen Thoren M."/>
            <person name="Johannesson H."/>
        </authorList>
    </citation>
    <scope>NUCLEOTIDE SEQUENCE</scope>
    <source>
        <strain evidence="3">SMH4131-1</strain>
    </source>
</reference>
<feature type="domain" description="C2H2-type" evidence="2">
    <location>
        <begin position="448"/>
        <end position="473"/>
    </location>
</feature>
<feature type="compositionally biased region" description="Low complexity" evidence="1">
    <location>
        <begin position="420"/>
        <end position="429"/>
    </location>
</feature>
<feature type="compositionally biased region" description="Pro residues" evidence="1">
    <location>
        <begin position="41"/>
        <end position="56"/>
    </location>
</feature>
<dbReference type="InterPro" id="IPR051061">
    <property type="entry name" value="Zinc_finger_trans_reg"/>
</dbReference>
<feature type="compositionally biased region" description="Low complexity" evidence="1">
    <location>
        <begin position="294"/>
        <end position="305"/>
    </location>
</feature>
<reference evidence="3" key="2">
    <citation type="submission" date="2023-06" db="EMBL/GenBank/DDBJ databases">
        <authorList>
            <consortium name="Lawrence Berkeley National Laboratory"/>
            <person name="Haridas S."/>
            <person name="Hensen N."/>
            <person name="Bonometti L."/>
            <person name="Westerberg I."/>
            <person name="Brannstrom I.O."/>
            <person name="Guillou S."/>
            <person name="Cros-Aarteil S."/>
            <person name="Calhoun S."/>
            <person name="Kuo A."/>
            <person name="Mondo S."/>
            <person name="Pangilinan J."/>
            <person name="Riley R."/>
            <person name="Labutti K."/>
            <person name="Andreopoulos B."/>
            <person name="Lipzen A."/>
            <person name="Chen C."/>
            <person name="Yanf M."/>
            <person name="Daum C."/>
            <person name="Ng V."/>
            <person name="Clum A."/>
            <person name="Steindorff A."/>
            <person name="Ohm R."/>
            <person name="Martin F."/>
            <person name="Silar P."/>
            <person name="Natvig D."/>
            <person name="Lalanne C."/>
            <person name="Gautier V."/>
            <person name="Ament-Velasquez S.L."/>
            <person name="Kruys A."/>
            <person name="Hutchinson M.I."/>
            <person name="Powell A.J."/>
            <person name="Barry K."/>
            <person name="Miller A.N."/>
            <person name="Grigoriev I.V."/>
            <person name="Debuchy R."/>
            <person name="Gladieux P."/>
            <person name="Thoren M.H."/>
            <person name="Johannesson H."/>
        </authorList>
    </citation>
    <scope>NUCLEOTIDE SEQUENCE</scope>
    <source>
        <strain evidence="3">SMH4131-1</strain>
    </source>
</reference>
<dbReference type="GO" id="GO:0005634">
    <property type="term" value="C:nucleus"/>
    <property type="evidence" value="ECO:0007669"/>
    <property type="project" value="TreeGrafter"/>
</dbReference>
<dbReference type="SUPFAM" id="SSF57667">
    <property type="entry name" value="beta-beta-alpha zinc fingers"/>
    <property type="match status" value="1"/>
</dbReference>
<feature type="compositionally biased region" description="Basic and acidic residues" evidence="1">
    <location>
        <begin position="12"/>
        <end position="22"/>
    </location>
</feature>
<feature type="region of interest" description="Disordered" evidence="1">
    <location>
        <begin position="539"/>
        <end position="571"/>
    </location>
</feature>
<dbReference type="EMBL" id="JAUEPO010000002">
    <property type="protein sequence ID" value="KAK3331966.1"/>
    <property type="molecule type" value="Genomic_DNA"/>
</dbReference>
<feature type="compositionally biased region" description="Basic residues" evidence="1">
    <location>
        <begin position="562"/>
        <end position="571"/>
    </location>
</feature>
<feature type="domain" description="C2H2-type" evidence="2">
    <location>
        <begin position="513"/>
        <end position="538"/>
    </location>
</feature>
<dbReference type="SMART" id="SM00355">
    <property type="entry name" value="ZnF_C2H2"/>
    <property type="match status" value="3"/>
</dbReference>
<feature type="compositionally biased region" description="Polar residues" evidence="1">
    <location>
        <begin position="405"/>
        <end position="417"/>
    </location>
</feature>
<dbReference type="PANTHER" id="PTHR46179">
    <property type="entry name" value="ZINC FINGER PROTEIN"/>
    <property type="match status" value="1"/>
</dbReference>
<dbReference type="PANTHER" id="PTHR46179:SF19">
    <property type="entry name" value="C2H2 FINGER DOMAIN TRANSCRIPTION FACTOR (EUROFUNG)-RELATED"/>
    <property type="match status" value="1"/>
</dbReference>
<accession>A0AAE0MGR0</accession>
<feature type="compositionally biased region" description="Polar residues" evidence="1">
    <location>
        <begin position="318"/>
        <end position="334"/>
    </location>
</feature>
<organism evidence="3 4">
    <name type="scientific">Cercophora scortea</name>
    <dbReference type="NCBI Taxonomy" id="314031"/>
    <lineage>
        <taxon>Eukaryota</taxon>
        <taxon>Fungi</taxon>
        <taxon>Dikarya</taxon>
        <taxon>Ascomycota</taxon>
        <taxon>Pezizomycotina</taxon>
        <taxon>Sordariomycetes</taxon>
        <taxon>Sordariomycetidae</taxon>
        <taxon>Sordariales</taxon>
        <taxon>Lasiosphaeriaceae</taxon>
        <taxon>Cercophora</taxon>
    </lineage>
</organism>
<feature type="region of interest" description="Disordered" evidence="1">
    <location>
        <begin position="1"/>
        <end position="147"/>
    </location>
</feature>
<feature type="region of interest" description="Disordered" evidence="1">
    <location>
        <begin position="291"/>
        <end position="334"/>
    </location>
</feature>
<evidence type="ECO:0000256" key="1">
    <source>
        <dbReference type="SAM" id="MobiDB-lite"/>
    </source>
</evidence>
<dbReference type="Gene3D" id="3.30.160.60">
    <property type="entry name" value="Classic Zinc Finger"/>
    <property type="match status" value="1"/>
</dbReference>
<feature type="compositionally biased region" description="Basic and acidic residues" evidence="1">
    <location>
        <begin position="539"/>
        <end position="549"/>
    </location>
</feature>
<dbReference type="Proteomes" id="UP001286456">
    <property type="component" value="Unassembled WGS sequence"/>
</dbReference>
<feature type="region of interest" description="Disordered" evidence="1">
    <location>
        <begin position="346"/>
        <end position="387"/>
    </location>
</feature>